<organism evidence="1 2">
    <name type="scientific">Rousettus aegyptiacus</name>
    <name type="common">Egyptian fruit bat</name>
    <name type="synonym">Pteropus aegyptiacus</name>
    <dbReference type="NCBI Taxonomy" id="9407"/>
    <lineage>
        <taxon>Eukaryota</taxon>
        <taxon>Metazoa</taxon>
        <taxon>Chordata</taxon>
        <taxon>Craniata</taxon>
        <taxon>Vertebrata</taxon>
        <taxon>Euteleostomi</taxon>
        <taxon>Mammalia</taxon>
        <taxon>Eutheria</taxon>
        <taxon>Laurasiatheria</taxon>
        <taxon>Chiroptera</taxon>
        <taxon>Yinpterochiroptera</taxon>
        <taxon>Pteropodoidea</taxon>
        <taxon>Pteropodidae</taxon>
        <taxon>Rousettinae</taxon>
        <taxon>Rousettus</taxon>
    </lineage>
</organism>
<protein>
    <submittedName>
        <fullName evidence="1">Uncharacterized protein</fullName>
    </submittedName>
</protein>
<comment type="caution">
    <text evidence="1">The sequence shown here is derived from an EMBL/GenBank/DDBJ whole genome shotgun (WGS) entry which is preliminary data.</text>
</comment>
<name>A0A7J8CHY0_ROUAE</name>
<keyword evidence="2" id="KW-1185">Reference proteome</keyword>
<proteinExistence type="predicted"/>
<dbReference type="Proteomes" id="UP000593571">
    <property type="component" value="Unassembled WGS sequence"/>
</dbReference>
<accession>A0A7J8CHY0</accession>
<gene>
    <name evidence="1" type="ORF">HJG63_009035</name>
</gene>
<evidence type="ECO:0000313" key="2">
    <source>
        <dbReference type="Proteomes" id="UP000593571"/>
    </source>
</evidence>
<sequence>MKTQGRLFKEQEFCGLCEDRSAAQLSLLTSQGQEIWSRPSRDPGSARPSSRLAAAVFLPGGGEGNMAQGPDQWKKKNGISVAESQVLPGLDESSPTTRSHVPPGESLAPLGTGACICAMLTRPLWRASVSLRNCR</sequence>
<dbReference type="EMBL" id="JACASE010000014">
    <property type="protein sequence ID" value="KAF6410494.1"/>
    <property type="molecule type" value="Genomic_DNA"/>
</dbReference>
<reference evidence="1 2" key="1">
    <citation type="journal article" date="2020" name="Nature">
        <title>Six reference-quality genomes reveal evolution of bat adaptations.</title>
        <authorList>
            <person name="Jebb D."/>
            <person name="Huang Z."/>
            <person name="Pippel M."/>
            <person name="Hughes G.M."/>
            <person name="Lavrichenko K."/>
            <person name="Devanna P."/>
            <person name="Winkler S."/>
            <person name="Jermiin L.S."/>
            <person name="Skirmuntt E.C."/>
            <person name="Katzourakis A."/>
            <person name="Burkitt-Gray L."/>
            <person name="Ray D.A."/>
            <person name="Sullivan K.A.M."/>
            <person name="Roscito J.G."/>
            <person name="Kirilenko B.M."/>
            <person name="Davalos L.M."/>
            <person name="Corthals A.P."/>
            <person name="Power M.L."/>
            <person name="Jones G."/>
            <person name="Ransome R.D."/>
            <person name="Dechmann D.K.N."/>
            <person name="Locatelli A.G."/>
            <person name="Puechmaille S.J."/>
            <person name="Fedrigo O."/>
            <person name="Jarvis E.D."/>
            <person name="Hiller M."/>
            <person name="Vernes S.C."/>
            <person name="Myers E.W."/>
            <person name="Teeling E.C."/>
        </authorList>
    </citation>
    <scope>NUCLEOTIDE SEQUENCE [LARGE SCALE GENOMIC DNA]</scope>
    <source>
        <strain evidence="1">MRouAeg1</strain>
        <tissue evidence="1">Muscle</tissue>
    </source>
</reference>
<dbReference type="AlphaFoldDB" id="A0A7J8CHY0"/>
<evidence type="ECO:0000313" key="1">
    <source>
        <dbReference type="EMBL" id="KAF6410494.1"/>
    </source>
</evidence>